<sequence length="730" mass="83489">MKYLETAFTLLFTASVASTVILLLLLIIRKLFQKHLKPRVVYILWFLVLIKLLVPIAPQSPMSLFNVLPQMFPMERNSDQQSIQPTHQSENGSSTEIQYNETDVKNQLPELTPNPAEELGSSFITRSSQDHSTGITNGLTWLSIGSLVWLVGLLCLGGHYLLSALIFRKRFENSIKIENTKVLDVLEACKRKLNIKKRIYAYETSYLRSPCLYGLWKPRIYLPEDVSTIADSNQLTHILMHELIHYKHKDLWFNSLWALSVGMHWYNPLVWHSVRKMKADQEVACDARVLETLGEREALPYGKTLLMLSRSFSQQPPPGINLSHFGDSKYEAKRRMMMIAKFKEGSYKLSAAAILLVIVLGAILLTNASDAGKDTRLDMAEPSVNTGLNLYPTYNDRFRWFHSIDRALDFPKYNYKVPDYLPEGYQLEDILYFKNVTNIHDTDPIIDGVSVTFVSNFDQKNEQTIEVKASKGKGNLLEEGELQGATYSQIPPNPNKPLEYRQEAVTVGNVKGTLFTEMRRDKKRPETGRSFYWQDDHVWYAINYYSEYMSLEDLTKMVQSFVMPKEVQHVRYDGAGNSFPLYDEKDLLAAKNILGFKVKIPQELPEHKLSGSVLLRAGDQNTRYGFRPAADALWTTYHGPSDSSTGVSLYQSKEPLFDASQLSLTRTLEVDGVEVSAYEDKNHVYLSSDNNLKLPYYLWNQNDIYYSAVFWGMDKLPEDSLKAMISAPLQ</sequence>
<reference evidence="3 4" key="1">
    <citation type="submission" date="2016-11" db="EMBL/GenBank/DDBJ databases">
        <title>Paenibacillus species isolates.</title>
        <authorList>
            <person name="Beno S.M."/>
        </authorList>
    </citation>
    <scope>NUCLEOTIDE SEQUENCE [LARGE SCALE GENOMIC DNA]</scope>
    <source>
        <strain evidence="3 4">FSL R5-0378</strain>
    </source>
</reference>
<evidence type="ECO:0000313" key="3">
    <source>
        <dbReference type="EMBL" id="OMF57189.1"/>
    </source>
</evidence>
<evidence type="ECO:0000256" key="1">
    <source>
        <dbReference type="SAM" id="Phobius"/>
    </source>
</evidence>
<feature type="transmembrane region" description="Helical" evidence="1">
    <location>
        <begin position="147"/>
        <end position="167"/>
    </location>
</feature>
<dbReference type="Pfam" id="PF05569">
    <property type="entry name" value="Peptidase_M56"/>
    <property type="match status" value="1"/>
</dbReference>
<protein>
    <recommendedName>
        <fullName evidence="2">Peptidase M56 domain-containing protein</fullName>
    </recommendedName>
</protein>
<feature type="transmembrane region" description="Helical" evidence="1">
    <location>
        <begin position="40"/>
        <end position="58"/>
    </location>
</feature>
<name>A0A1R1EZD7_9BACL</name>
<dbReference type="AlphaFoldDB" id="A0A1R1EZD7"/>
<gene>
    <name evidence="3" type="ORF">BK138_00730</name>
</gene>
<dbReference type="Proteomes" id="UP000187172">
    <property type="component" value="Unassembled WGS sequence"/>
</dbReference>
<dbReference type="CDD" id="cd07341">
    <property type="entry name" value="M56_BlaR1_MecR1_like"/>
    <property type="match status" value="1"/>
</dbReference>
<evidence type="ECO:0000313" key="4">
    <source>
        <dbReference type="Proteomes" id="UP000187172"/>
    </source>
</evidence>
<feature type="transmembrane region" description="Helical" evidence="1">
    <location>
        <begin position="6"/>
        <end position="28"/>
    </location>
</feature>
<feature type="domain" description="Peptidase M56" evidence="2">
    <location>
        <begin position="11"/>
        <end position="339"/>
    </location>
</feature>
<proteinExistence type="predicted"/>
<dbReference type="RefSeq" id="WP_076164667.1">
    <property type="nucleotide sequence ID" value="NZ_MRTP01000001.1"/>
</dbReference>
<dbReference type="PANTHER" id="PTHR34978">
    <property type="entry name" value="POSSIBLE SENSOR-TRANSDUCER PROTEIN BLAR"/>
    <property type="match status" value="1"/>
</dbReference>
<dbReference type="EMBL" id="MRTP01000001">
    <property type="protein sequence ID" value="OMF57189.1"/>
    <property type="molecule type" value="Genomic_DNA"/>
</dbReference>
<comment type="caution">
    <text evidence="3">The sequence shown here is derived from an EMBL/GenBank/DDBJ whole genome shotgun (WGS) entry which is preliminary data.</text>
</comment>
<evidence type="ECO:0000259" key="2">
    <source>
        <dbReference type="Pfam" id="PF05569"/>
    </source>
</evidence>
<dbReference type="PANTHER" id="PTHR34978:SF3">
    <property type="entry name" value="SLR0241 PROTEIN"/>
    <property type="match status" value="1"/>
</dbReference>
<keyword evidence="1" id="KW-0812">Transmembrane</keyword>
<feature type="transmembrane region" description="Helical" evidence="1">
    <location>
        <begin position="345"/>
        <end position="365"/>
    </location>
</feature>
<dbReference type="InterPro" id="IPR052173">
    <property type="entry name" value="Beta-lactam_resp_regulator"/>
</dbReference>
<keyword evidence="1" id="KW-1133">Transmembrane helix</keyword>
<organism evidence="3 4">
    <name type="scientific">Paenibacillus rhizosphaerae</name>
    <dbReference type="NCBI Taxonomy" id="297318"/>
    <lineage>
        <taxon>Bacteria</taxon>
        <taxon>Bacillati</taxon>
        <taxon>Bacillota</taxon>
        <taxon>Bacilli</taxon>
        <taxon>Bacillales</taxon>
        <taxon>Paenibacillaceae</taxon>
        <taxon>Paenibacillus</taxon>
    </lineage>
</organism>
<keyword evidence="1" id="KW-0472">Membrane</keyword>
<accession>A0A1R1EZD7</accession>
<keyword evidence="4" id="KW-1185">Reference proteome</keyword>
<dbReference type="STRING" id="297318.BK138_00730"/>
<dbReference type="InterPro" id="IPR008756">
    <property type="entry name" value="Peptidase_M56"/>
</dbReference>